<dbReference type="Proteomes" id="UP000578622">
    <property type="component" value="Unassembled WGS sequence"/>
</dbReference>
<keyword evidence="2" id="KW-1185">Reference proteome</keyword>
<proteinExistence type="predicted"/>
<sequence>MSRSQKTTPASGDMLQLFPNIPGNRFLPPVLYKQPNKKAARIIPAACFLNANAQTPAWPLLAGPPPTVDDDIARNVHGATVSVQSVSLQPENSGAQSGPQSAVQLAADRAFGTFRNHHKEIRTVWGCPDFLRTGDERDGRKATIPPIRPPLTPCQNFQVQYDFQYAHLSLSQAAIIMQPVIVICTYAYI</sequence>
<evidence type="ECO:0000313" key="2">
    <source>
        <dbReference type="Proteomes" id="UP000578622"/>
    </source>
</evidence>
<reference evidence="1 2" key="1">
    <citation type="submission" date="2020-07" db="EMBL/GenBank/DDBJ databases">
        <title>Genomic Encyclopedia of Type Strains, Phase IV (KMG-V): Genome sequencing to study the core and pangenomes of soil and plant-associated prokaryotes.</title>
        <authorList>
            <person name="Whitman W."/>
        </authorList>
    </citation>
    <scope>NUCLEOTIDE SEQUENCE [LARGE SCALE GENOMIC DNA]</scope>
    <source>
        <strain evidence="1 2">RH4WT92</strain>
    </source>
</reference>
<gene>
    <name evidence="1" type="ORF">FHW20_000105</name>
</gene>
<evidence type="ECO:0000313" key="1">
    <source>
        <dbReference type="EMBL" id="MBA8849201.1"/>
    </source>
</evidence>
<name>A0ABR6AIU8_9HYPH</name>
<dbReference type="EMBL" id="JACGXG010000001">
    <property type="protein sequence ID" value="MBA8849201.1"/>
    <property type="molecule type" value="Genomic_DNA"/>
</dbReference>
<organism evidence="1 2">
    <name type="scientific">Brucella intermedia</name>
    <dbReference type="NCBI Taxonomy" id="94625"/>
    <lineage>
        <taxon>Bacteria</taxon>
        <taxon>Pseudomonadati</taxon>
        <taxon>Pseudomonadota</taxon>
        <taxon>Alphaproteobacteria</taxon>
        <taxon>Hyphomicrobiales</taxon>
        <taxon>Brucellaceae</taxon>
        <taxon>Brucella/Ochrobactrum group</taxon>
        <taxon>Brucella</taxon>
    </lineage>
</organism>
<comment type="caution">
    <text evidence="1">The sequence shown here is derived from an EMBL/GenBank/DDBJ whole genome shotgun (WGS) entry which is preliminary data.</text>
</comment>
<accession>A0ABR6AIU8</accession>
<protein>
    <submittedName>
        <fullName evidence="1">Uncharacterized protein</fullName>
    </submittedName>
</protein>